<sequence length="230" mass="25445">MQSNKLIARIVGILFIAATATSSLSIWITEPILEATNVLEAFSDKSNQISGAAILMFIDAISVVFIAILLFPILKMKSERLALGYVGMRIMEGLLFAAYVALLLAVLYISKDYSASNVQKASNFNQIGESFLILAEWTFDIGLGIVFTISAMILNYMLYRFSLVPRWLSAWGFLGALVSMIIVLLKFYDIQVTEALDSIIGIQEMVFAVWLIVKGFKESAMVSEPTLTDN</sequence>
<dbReference type="InterPro" id="IPR025495">
    <property type="entry name" value="DUF4386"/>
</dbReference>
<feature type="transmembrane region" description="Helical" evidence="1">
    <location>
        <begin position="86"/>
        <end position="110"/>
    </location>
</feature>
<dbReference type="RefSeq" id="WP_111623893.1">
    <property type="nucleotide sequence ID" value="NZ_QLLN01000004.1"/>
</dbReference>
<keyword evidence="1" id="KW-1133">Transmembrane helix</keyword>
<gene>
    <name evidence="2" type="ORF">LV92_02432</name>
</gene>
<name>A0A327R727_9FLAO</name>
<dbReference type="AlphaFoldDB" id="A0A327R727"/>
<proteinExistence type="predicted"/>
<evidence type="ECO:0000313" key="2">
    <source>
        <dbReference type="EMBL" id="RAJ11504.1"/>
    </source>
</evidence>
<keyword evidence="1" id="KW-0812">Transmembrane</keyword>
<feature type="transmembrane region" description="Helical" evidence="1">
    <location>
        <begin position="130"/>
        <end position="156"/>
    </location>
</feature>
<reference evidence="2 3" key="1">
    <citation type="submission" date="2018-06" db="EMBL/GenBank/DDBJ databases">
        <title>Genomic Encyclopedia of Archaeal and Bacterial Type Strains, Phase II (KMG-II): from individual species to whole genera.</title>
        <authorList>
            <person name="Goeker M."/>
        </authorList>
    </citation>
    <scope>NUCLEOTIDE SEQUENCE [LARGE SCALE GENOMIC DNA]</scope>
    <source>
        <strain evidence="2 3">DSM 23522</strain>
    </source>
</reference>
<feature type="transmembrane region" description="Helical" evidence="1">
    <location>
        <begin position="168"/>
        <end position="188"/>
    </location>
</feature>
<organism evidence="2 3">
    <name type="scientific">Arenibacter echinorum</name>
    <dbReference type="NCBI Taxonomy" id="440515"/>
    <lineage>
        <taxon>Bacteria</taxon>
        <taxon>Pseudomonadati</taxon>
        <taxon>Bacteroidota</taxon>
        <taxon>Flavobacteriia</taxon>
        <taxon>Flavobacteriales</taxon>
        <taxon>Flavobacteriaceae</taxon>
        <taxon>Arenibacter</taxon>
    </lineage>
</organism>
<dbReference type="Pfam" id="PF14329">
    <property type="entry name" value="DUF4386"/>
    <property type="match status" value="1"/>
</dbReference>
<evidence type="ECO:0000313" key="3">
    <source>
        <dbReference type="Proteomes" id="UP000249696"/>
    </source>
</evidence>
<dbReference type="EMBL" id="QLLN01000004">
    <property type="protein sequence ID" value="RAJ11504.1"/>
    <property type="molecule type" value="Genomic_DNA"/>
</dbReference>
<evidence type="ECO:0000256" key="1">
    <source>
        <dbReference type="SAM" id="Phobius"/>
    </source>
</evidence>
<protein>
    <submittedName>
        <fullName evidence="2">Uncharacterized protein DUF4386</fullName>
    </submittedName>
</protein>
<feature type="transmembrane region" description="Helical" evidence="1">
    <location>
        <begin position="49"/>
        <end position="74"/>
    </location>
</feature>
<feature type="transmembrane region" description="Helical" evidence="1">
    <location>
        <begin position="7"/>
        <end position="29"/>
    </location>
</feature>
<dbReference type="OrthoDB" id="1161162at2"/>
<dbReference type="Proteomes" id="UP000249696">
    <property type="component" value="Unassembled WGS sequence"/>
</dbReference>
<comment type="caution">
    <text evidence="2">The sequence shown here is derived from an EMBL/GenBank/DDBJ whole genome shotgun (WGS) entry which is preliminary data.</text>
</comment>
<keyword evidence="1" id="KW-0472">Membrane</keyword>
<keyword evidence="3" id="KW-1185">Reference proteome</keyword>
<accession>A0A327R727</accession>
<feature type="transmembrane region" description="Helical" evidence="1">
    <location>
        <begin position="194"/>
        <end position="213"/>
    </location>
</feature>